<keyword evidence="2" id="KW-1185">Reference proteome</keyword>
<organism evidence="1 2">
    <name type="scientific">Gossypium arboreum</name>
    <name type="common">Tree cotton</name>
    <name type="synonym">Gossypium nanking</name>
    <dbReference type="NCBI Taxonomy" id="29729"/>
    <lineage>
        <taxon>Eukaryota</taxon>
        <taxon>Viridiplantae</taxon>
        <taxon>Streptophyta</taxon>
        <taxon>Embryophyta</taxon>
        <taxon>Tracheophyta</taxon>
        <taxon>Spermatophyta</taxon>
        <taxon>Magnoliopsida</taxon>
        <taxon>eudicotyledons</taxon>
        <taxon>Gunneridae</taxon>
        <taxon>Pentapetalae</taxon>
        <taxon>rosids</taxon>
        <taxon>malvids</taxon>
        <taxon>Malvales</taxon>
        <taxon>Malvaceae</taxon>
        <taxon>Malvoideae</taxon>
        <taxon>Gossypium</taxon>
    </lineage>
</organism>
<name>A0ABR0QCE8_GOSAR</name>
<comment type="caution">
    <text evidence="1">The sequence shown here is derived from an EMBL/GenBank/DDBJ whole genome shotgun (WGS) entry which is preliminary data.</text>
</comment>
<accession>A0ABR0QCE8</accession>
<evidence type="ECO:0000313" key="2">
    <source>
        <dbReference type="Proteomes" id="UP001358586"/>
    </source>
</evidence>
<dbReference type="Proteomes" id="UP001358586">
    <property type="component" value="Chromosome 4"/>
</dbReference>
<reference evidence="1 2" key="1">
    <citation type="submission" date="2023-03" db="EMBL/GenBank/DDBJ databases">
        <title>WGS of Gossypium arboreum.</title>
        <authorList>
            <person name="Yu D."/>
        </authorList>
    </citation>
    <scope>NUCLEOTIDE SEQUENCE [LARGE SCALE GENOMIC DNA]</scope>
    <source>
        <tissue evidence="1">Leaf</tissue>
    </source>
</reference>
<sequence length="97" mass="11704">MFNDNGYRWSKDQYEYKERSSSMNDDSRIHLIYDGDYRRQECSYKHPYGSYGYATEMGNYNQGWPDNYPTYDSYSPYYYLKVNVENAEIMEDPSLTT</sequence>
<proteinExistence type="predicted"/>
<dbReference type="EMBL" id="JARKNE010000004">
    <property type="protein sequence ID" value="KAK5836732.1"/>
    <property type="molecule type" value="Genomic_DNA"/>
</dbReference>
<evidence type="ECO:0000313" key="1">
    <source>
        <dbReference type="EMBL" id="KAK5836732.1"/>
    </source>
</evidence>
<gene>
    <name evidence="1" type="ORF">PVK06_012532</name>
</gene>
<protein>
    <submittedName>
        <fullName evidence="1">Uncharacterized protein</fullName>
    </submittedName>
</protein>